<organism evidence="11 12">
    <name type="scientific">Ruminococcus hominis</name>
    <dbReference type="NCBI Taxonomy" id="2763065"/>
    <lineage>
        <taxon>Bacteria</taxon>
        <taxon>Bacillati</taxon>
        <taxon>Bacillota</taxon>
        <taxon>Clostridia</taxon>
        <taxon>Eubacteriales</taxon>
        <taxon>Oscillospiraceae</taxon>
        <taxon>Ruminococcus</taxon>
    </lineage>
</organism>
<dbReference type="Proteomes" id="UP000631576">
    <property type="component" value="Unassembled WGS sequence"/>
</dbReference>
<evidence type="ECO:0000313" key="11">
    <source>
        <dbReference type="EMBL" id="MBC5683012.1"/>
    </source>
</evidence>
<comment type="caution">
    <text evidence="11">The sequence shown here is derived from an EMBL/GenBank/DDBJ whole genome shotgun (WGS) entry which is preliminary data.</text>
</comment>
<evidence type="ECO:0000259" key="10">
    <source>
        <dbReference type="PROSITE" id="PS50893"/>
    </source>
</evidence>
<dbReference type="Gene3D" id="3.40.50.300">
    <property type="entry name" value="P-loop containing nucleotide triphosphate hydrolases"/>
    <property type="match status" value="1"/>
</dbReference>
<dbReference type="EMBL" id="JACOPE010000001">
    <property type="protein sequence ID" value="MBC5683012.1"/>
    <property type="molecule type" value="Genomic_DNA"/>
</dbReference>
<evidence type="ECO:0000256" key="2">
    <source>
        <dbReference type="ARBA" id="ARBA00022448"/>
    </source>
</evidence>
<gene>
    <name evidence="11" type="ORF">H8S40_05420</name>
</gene>
<evidence type="ECO:0000256" key="8">
    <source>
        <dbReference type="ARBA" id="ARBA00023065"/>
    </source>
</evidence>
<dbReference type="RefSeq" id="WP_186864780.1">
    <property type="nucleotide sequence ID" value="NZ_JACOPE010000001.1"/>
</dbReference>
<keyword evidence="7" id="KW-0408">Iron</keyword>
<dbReference type="GO" id="GO:0005524">
    <property type="term" value="F:ATP binding"/>
    <property type="evidence" value="ECO:0007669"/>
    <property type="project" value="UniProtKB-KW"/>
</dbReference>
<dbReference type="InterPro" id="IPR051535">
    <property type="entry name" value="Siderophore_ABC-ATPase"/>
</dbReference>
<evidence type="ECO:0000313" key="12">
    <source>
        <dbReference type="Proteomes" id="UP000631576"/>
    </source>
</evidence>
<name>A0ABR7G6E3_9FIRM</name>
<evidence type="ECO:0000256" key="4">
    <source>
        <dbReference type="ARBA" id="ARBA00022496"/>
    </source>
</evidence>
<feature type="domain" description="ABC transporter" evidence="10">
    <location>
        <begin position="6"/>
        <end position="242"/>
    </location>
</feature>
<keyword evidence="12" id="KW-1185">Reference proteome</keyword>
<keyword evidence="8" id="KW-0406">Ion transport</keyword>
<evidence type="ECO:0000256" key="5">
    <source>
        <dbReference type="ARBA" id="ARBA00022741"/>
    </source>
</evidence>
<proteinExistence type="predicted"/>
<keyword evidence="3" id="KW-1003">Cell membrane</keyword>
<dbReference type="SUPFAM" id="SSF52540">
    <property type="entry name" value="P-loop containing nucleoside triphosphate hydrolases"/>
    <property type="match status" value="1"/>
</dbReference>
<evidence type="ECO:0000256" key="1">
    <source>
        <dbReference type="ARBA" id="ARBA00004202"/>
    </source>
</evidence>
<dbReference type="InterPro" id="IPR003439">
    <property type="entry name" value="ABC_transporter-like_ATP-bd"/>
</dbReference>
<keyword evidence="4" id="KW-0410">Iron transport</keyword>
<dbReference type="CDD" id="cd03214">
    <property type="entry name" value="ABC_Iron-Siderophores_B12_Hemin"/>
    <property type="match status" value="1"/>
</dbReference>
<dbReference type="PANTHER" id="PTHR42771:SF4">
    <property type="entry name" value="IRON(3+)-HYDROXAMATE IMPORT ATP-BINDING PROTEIN FHUC"/>
    <property type="match status" value="1"/>
</dbReference>
<protein>
    <submittedName>
        <fullName evidence="11">ABC transporter ATP-binding protein</fullName>
    </submittedName>
</protein>
<dbReference type="PROSITE" id="PS50893">
    <property type="entry name" value="ABC_TRANSPORTER_2"/>
    <property type="match status" value="1"/>
</dbReference>
<comment type="subcellular location">
    <subcellularLocation>
        <location evidence="1">Cell membrane</location>
        <topology evidence="1">Peripheral membrane protein</topology>
    </subcellularLocation>
</comment>
<accession>A0ABR7G6E3</accession>
<reference evidence="11 12" key="1">
    <citation type="submission" date="2020-08" db="EMBL/GenBank/DDBJ databases">
        <title>Genome public.</title>
        <authorList>
            <person name="Liu C."/>
            <person name="Sun Q."/>
        </authorList>
    </citation>
    <scope>NUCLEOTIDE SEQUENCE [LARGE SCALE GENOMIC DNA]</scope>
    <source>
        <strain evidence="11 12">NSJ-13</strain>
    </source>
</reference>
<evidence type="ECO:0000256" key="9">
    <source>
        <dbReference type="ARBA" id="ARBA00023136"/>
    </source>
</evidence>
<dbReference type="InterPro" id="IPR003593">
    <property type="entry name" value="AAA+_ATPase"/>
</dbReference>
<dbReference type="SMART" id="SM00382">
    <property type="entry name" value="AAA"/>
    <property type="match status" value="1"/>
</dbReference>
<keyword evidence="9" id="KW-0472">Membrane</keyword>
<evidence type="ECO:0000256" key="6">
    <source>
        <dbReference type="ARBA" id="ARBA00022840"/>
    </source>
</evidence>
<dbReference type="PANTHER" id="PTHR42771">
    <property type="entry name" value="IRON(3+)-HYDROXAMATE IMPORT ATP-BINDING PROTEIN FHUC"/>
    <property type="match status" value="1"/>
</dbReference>
<evidence type="ECO:0000256" key="7">
    <source>
        <dbReference type="ARBA" id="ARBA00023004"/>
    </source>
</evidence>
<keyword evidence="6 11" id="KW-0067">ATP-binding</keyword>
<dbReference type="InterPro" id="IPR027417">
    <property type="entry name" value="P-loop_NTPase"/>
</dbReference>
<keyword evidence="2" id="KW-0813">Transport</keyword>
<evidence type="ECO:0000256" key="3">
    <source>
        <dbReference type="ARBA" id="ARBA00022475"/>
    </source>
</evidence>
<keyword evidence="5" id="KW-0547">Nucleotide-binding</keyword>
<dbReference type="Pfam" id="PF00005">
    <property type="entry name" value="ABC_tran"/>
    <property type="match status" value="1"/>
</dbReference>
<sequence length="363" mass="40918">MTDHYIRLDNLAVGYQGKALIHDINIGINKGEIVTLIGPNGSGKSTILKSITRQLKWIAGNVFYDDTSLLQLSYKEMASKMAVVLTERIKTEYMTCHDVVAMGRYPYTGRLGILTAKDEEIVEEAMETVHALELGNCNFNEISDGQRQRILLARAICQEPEVMILDEPTSFLDVKHKLELLSILERMVREKHITVIMSLHEIELAQKVSDKVMCVKGETITHYGQPEDVFTEPIIRELYEIENGYFDPLFGSMELPKIEGNPKILVISSGGNGIPIYRKLRKEQIPFIAGILYQNDVDYQVAKVLATQVIEETPFEEISERAYEEAIKAVQMCDTVIDAGVQIGSANRKLLDIIEEAKRLGKI</sequence>